<gene>
    <name evidence="2" type="ORF">IF1G_00127</name>
</gene>
<dbReference type="Pfam" id="PF24102">
    <property type="entry name" value="FLAD1_M"/>
    <property type="match status" value="1"/>
</dbReference>
<feature type="domain" description="MoaB/Mog" evidence="1">
    <location>
        <begin position="16"/>
        <end position="190"/>
    </location>
</feature>
<reference evidence="2 3" key="1">
    <citation type="journal article" date="2019" name="Appl. Microbiol. Biotechnol.">
        <title>Genome sequence of Isaria javanica and comparative genome analysis insights into family S53 peptidase evolution in fungal entomopathogens.</title>
        <authorList>
            <person name="Lin R."/>
            <person name="Zhang X."/>
            <person name="Xin B."/>
            <person name="Zou M."/>
            <person name="Gao Y."/>
            <person name="Qin F."/>
            <person name="Hu Q."/>
            <person name="Xie B."/>
            <person name="Cheng X."/>
        </authorList>
    </citation>
    <scope>NUCLEOTIDE SEQUENCE [LARGE SCALE GENOMIC DNA]</scope>
    <source>
        <strain evidence="2 3">IJ1G</strain>
    </source>
</reference>
<dbReference type="STRING" id="43265.A0A545VER1"/>
<evidence type="ECO:0000259" key="1">
    <source>
        <dbReference type="SMART" id="SM00852"/>
    </source>
</evidence>
<dbReference type="PANTHER" id="PTHR47675">
    <property type="entry name" value="MOLYBDOPTERIN BINDING DOMAIN PROTEIN (AFU_ORTHOLOGUE AFUA_5G11210)"/>
    <property type="match status" value="1"/>
</dbReference>
<evidence type="ECO:0000313" key="2">
    <source>
        <dbReference type="EMBL" id="TQW00196.1"/>
    </source>
</evidence>
<name>A0A545VER1_9HYPO</name>
<dbReference type="AlphaFoldDB" id="A0A545VER1"/>
<organism evidence="2 3">
    <name type="scientific">Cordyceps javanica</name>
    <dbReference type="NCBI Taxonomy" id="43265"/>
    <lineage>
        <taxon>Eukaryota</taxon>
        <taxon>Fungi</taxon>
        <taxon>Dikarya</taxon>
        <taxon>Ascomycota</taxon>
        <taxon>Pezizomycotina</taxon>
        <taxon>Sordariomycetes</taxon>
        <taxon>Hypocreomycetidae</taxon>
        <taxon>Hypocreales</taxon>
        <taxon>Cordycipitaceae</taxon>
        <taxon>Cordyceps</taxon>
    </lineage>
</organism>
<dbReference type="SUPFAM" id="SSF53218">
    <property type="entry name" value="Molybdenum cofactor biosynthesis proteins"/>
    <property type="match status" value="1"/>
</dbReference>
<dbReference type="OrthoDB" id="448496at2759"/>
<dbReference type="PANTHER" id="PTHR47675:SF1">
    <property type="entry name" value="MOLYBDOPTERIN BINDING DOMAIN PROTEIN (AFU_ORTHOLOGUE AFUA_5G11210)"/>
    <property type="match status" value="1"/>
</dbReference>
<comment type="caution">
    <text evidence="2">The sequence shown here is derived from an EMBL/GenBank/DDBJ whole genome shotgun (WGS) entry which is preliminary data.</text>
</comment>
<dbReference type="Proteomes" id="UP000315783">
    <property type="component" value="Unassembled WGS sequence"/>
</dbReference>
<accession>A0A545VER1</accession>
<dbReference type="Pfam" id="PF00994">
    <property type="entry name" value="MoCF_biosynth"/>
    <property type="match status" value="1"/>
</dbReference>
<sequence>MASAAERQRRTIQTAACLIIGDEVLGGKTVDTNSAYLAKWCFQLGVRLKKIEVVEDDEGDIIDAVRRLSTNYDFVVTRQWWYRTYSIAKAFDLPLKLHDEAFKKMKLLSKPHPSQPNFNWEEDSPDLRAKLRMVYLPTDESRPLKDQFLFTSEELWVPVSVVNGNVHILPGIPRLFTTLLEGIKPHILSRLVDPEGKGSHRVVIQTPYAESKVAGYLTDLAGRVEPKGVKVGSYPHWDRKYNTVTLVGKDQAFLESLVDEVVKNVEGKRVYKSEDIEGGPLRESKA</sequence>
<dbReference type="GO" id="GO:0042726">
    <property type="term" value="P:flavin-containing compound metabolic process"/>
    <property type="evidence" value="ECO:0007669"/>
    <property type="project" value="TreeGrafter"/>
</dbReference>
<dbReference type="InterPro" id="IPR036425">
    <property type="entry name" value="MoaB/Mog-like_dom_sf"/>
</dbReference>
<dbReference type="EMBL" id="SPUK01000001">
    <property type="protein sequence ID" value="TQW00196.1"/>
    <property type="molecule type" value="Genomic_DNA"/>
</dbReference>
<protein>
    <submittedName>
        <fullName evidence="2">Molybdopterin binding domain-containing protein</fullName>
    </submittedName>
</protein>
<proteinExistence type="predicted"/>
<evidence type="ECO:0000313" key="3">
    <source>
        <dbReference type="Proteomes" id="UP000315783"/>
    </source>
</evidence>
<keyword evidence="3" id="KW-1185">Reference proteome</keyword>
<dbReference type="InterPro" id="IPR001453">
    <property type="entry name" value="MoaB/Mog_dom"/>
</dbReference>
<dbReference type="Gene3D" id="3.40.980.10">
    <property type="entry name" value="MoaB/Mog-like domain"/>
    <property type="match status" value="2"/>
</dbReference>
<dbReference type="SMART" id="SM00852">
    <property type="entry name" value="MoCF_biosynth"/>
    <property type="match status" value="1"/>
</dbReference>
<dbReference type="InterPro" id="IPR056596">
    <property type="entry name" value="FLAD1_M"/>
</dbReference>
<dbReference type="GO" id="GO:0047884">
    <property type="term" value="F:FAD diphosphatase activity"/>
    <property type="evidence" value="ECO:0007669"/>
    <property type="project" value="TreeGrafter"/>
</dbReference>